<feature type="region of interest" description="Disordered" evidence="1">
    <location>
        <begin position="501"/>
        <end position="523"/>
    </location>
</feature>
<feature type="region of interest" description="Disordered" evidence="1">
    <location>
        <begin position="339"/>
        <end position="360"/>
    </location>
</feature>
<organism evidence="2 3">
    <name type="scientific">Streptomyces roseirectus</name>
    <dbReference type="NCBI Taxonomy" id="2768066"/>
    <lineage>
        <taxon>Bacteria</taxon>
        <taxon>Bacillati</taxon>
        <taxon>Actinomycetota</taxon>
        <taxon>Actinomycetes</taxon>
        <taxon>Kitasatosporales</taxon>
        <taxon>Streptomycetaceae</taxon>
        <taxon>Streptomyces</taxon>
    </lineage>
</organism>
<protein>
    <submittedName>
        <fullName evidence="2">NAD(P)-dependent oxidoreductase</fullName>
    </submittedName>
</protein>
<dbReference type="KEGG" id="sroi:IAG44_38875"/>
<name>A0A7H0IPW2_9ACTN</name>
<dbReference type="SUPFAM" id="SSF51735">
    <property type="entry name" value="NAD(P)-binding Rossmann-fold domains"/>
    <property type="match status" value="1"/>
</dbReference>
<dbReference type="AlphaFoldDB" id="A0A7H0IPW2"/>
<proteinExistence type="predicted"/>
<dbReference type="Gene3D" id="3.40.50.720">
    <property type="entry name" value="NAD(P)-binding Rossmann-like Domain"/>
    <property type="match status" value="1"/>
</dbReference>
<reference evidence="2 3" key="1">
    <citation type="submission" date="2020-08" db="EMBL/GenBank/DDBJ databases">
        <title>A novel species.</title>
        <authorList>
            <person name="Gao J."/>
        </authorList>
    </citation>
    <scope>NUCLEOTIDE SEQUENCE [LARGE SCALE GENOMIC DNA]</scope>
    <source>
        <strain evidence="2 3">CRXT-G-22</strain>
    </source>
</reference>
<dbReference type="Proteomes" id="UP000516052">
    <property type="component" value="Chromosome"/>
</dbReference>
<sequence length="548" mass="58861">MARQRLSAVVMTHPRRREAAEKLALSAPDGLLRVVMDPDPTGTPSVLRTALAAWSAVEDGATHQLVIQDDMVLSESFYERVRSAIEARPDAALALFALWDSRNGAAVRMGALAGARWAGAVNEYFPCVAIVLPRAHAEGFAAYGRTRLGGWPDDILMHRYLRDHGVPRYVAIPNLTEHEDRGSISGNAFRGPRRSVCFLPDDLPGDEARTLTGLTVLPFFKHGVAQCAVRVPGPGPEHWLHLDTEQYLEGAGLPRALLRPPGSGPAEPDVRGTWLTALAMGYEAARIGLMAPPSASGAYAEALATIGPGGISNTATEEHIARRREPLVEVARRALDAGREVAGRRPRPHPRRPGGLVWRGADTPLGEHLARRLADLHEPSDAVIDLTPLRSAAPSLTIRPHGSPTPYTLNVGEVYGPGCSHLTPIGRLVWDALRSHPLTVEGDPDSEVHAVHVHDLADAIAAVLHTRPDTHTLTAGPGKPSTAADLARSVHDAVRPVPILTAPRSHPGWHTPPDHPRPPGWTPSTGLARGLHAFAQWLAYEGILLAPN</sequence>
<keyword evidence="3" id="KW-1185">Reference proteome</keyword>
<dbReference type="RefSeq" id="WP_187751752.1">
    <property type="nucleotide sequence ID" value="NZ_CP060828.1"/>
</dbReference>
<evidence type="ECO:0000313" key="2">
    <source>
        <dbReference type="EMBL" id="QNP74828.1"/>
    </source>
</evidence>
<evidence type="ECO:0000256" key="1">
    <source>
        <dbReference type="SAM" id="MobiDB-lite"/>
    </source>
</evidence>
<gene>
    <name evidence="2" type="ORF">IAG44_38875</name>
</gene>
<evidence type="ECO:0000313" key="3">
    <source>
        <dbReference type="Proteomes" id="UP000516052"/>
    </source>
</evidence>
<dbReference type="InterPro" id="IPR036291">
    <property type="entry name" value="NAD(P)-bd_dom_sf"/>
</dbReference>
<accession>A0A7H0IPW2</accession>
<dbReference type="EMBL" id="CP060828">
    <property type="protein sequence ID" value="QNP74828.1"/>
    <property type="molecule type" value="Genomic_DNA"/>
</dbReference>